<organism evidence="2 3">
    <name type="scientific">Popillia japonica</name>
    <name type="common">Japanese beetle</name>
    <dbReference type="NCBI Taxonomy" id="7064"/>
    <lineage>
        <taxon>Eukaryota</taxon>
        <taxon>Metazoa</taxon>
        <taxon>Ecdysozoa</taxon>
        <taxon>Arthropoda</taxon>
        <taxon>Hexapoda</taxon>
        <taxon>Insecta</taxon>
        <taxon>Pterygota</taxon>
        <taxon>Neoptera</taxon>
        <taxon>Endopterygota</taxon>
        <taxon>Coleoptera</taxon>
        <taxon>Polyphaga</taxon>
        <taxon>Scarabaeiformia</taxon>
        <taxon>Scarabaeidae</taxon>
        <taxon>Rutelinae</taxon>
        <taxon>Popillia</taxon>
    </lineage>
</organism>
<comment type="caution">
    <text evidence="2">The sequence shown here is derived from an EMBL/GenBank/DDBJ whole genome shotgun (WGS) entry which is preliminary data.</text>
</comment>
<evidence type="ECO:0000256" key="1">
    <source>
        <dbReference type="SAM" id="MobiDB-lite"/>
    </source>
</evidence>
<dbReference type="Proteomes" id="UP001458880">
    <property type="component" value="Unassembled WGS sequence"/>
</dbReference>
<dbReference type="EMBL" id="JASPKY010000317">
    <property type="protein sequence ID" value="KAK9709098.1"/>
    <property type="molecule type" value="Genomic_DNA"/>
</dbReference>
<evidence type="ECO:0000313" key="2">
    <source>
        <dbReference type="EMBL" id="KAK9709098.1"/>
    </source>
</evidence>
<feature type="compositionally biased region" description="Basic and acidic residues" evidence="1">
    <location>
        <begin position="52"/>
        <end position="73"/>
    </location>
</feature>
<accession>A0AAW1JVS7</accession>
<protein>
    <submittedName>
        <fullName evidence="2">Uncharacterized protein</fullName>
    </submittedName>
</protein>
<keyword evidence="3" id="KW-1185">Reference proteome</keyword>
<proteinExistence type="predicted"/>
<feature type="compositionally biased region" description="Acidic residues" evidence="1">
    <location>
        <begin position="24"/>
        <end position="36"/>
    </location>
</feature>
<feature type="region of interest" description="Disordered" evidence="1">
    <location>
        <begin position="1"/>
        <end position="73"/>
    </location>
</feature>
<reference evidence="2 3" key="1">
    <citation type="journal article" date="2024" name="BMC Genomics">
        <title>De novo assembly and annotation of Popillia japonica's genome with initial clues to its potential as an invasive pest.</title>
        <authorList>
            <person name="Cucini C."/>
            <person name="Boschi S."/>
            <person name="Funari R."/>
            <person name="Cardaioli E."/>
            <person name="Iannotti N."/>
            <person name="Marturano G."/>
            <person name="Paoli F."/>
            <person name="Bruttini M."/>
            <person name="Carapelli A."/>
            <person name="Frati F."/>
            <person name="Nardi F."/>
        </authorList>
    </citation>
    <scope>NUCLEOTIDE SEQUENCE [LARGE SCALE GENOMIC DNA]</scope>
    <source>
        <strain evidence="2">DMR45628</strain>
    </source>
</reference>
<gene>
    <name evidence="2" type="ORF">QE152_g26812</name>
</gene>
<evidence type="ECO:0000313" key="3">
    <source>
        <dbReference type="Proteomes" id="UP001458880"/>
    </source>
</evidence>
<name>A0AAW1JVS7_POPJA</name>
<dbReference type="AlphaFoldDB" id="A0AAW1JVS7"/>
<sequence>MNRRTNVKGSMYPDVEFLPRAPDPEEIIIGDGSDEQTNEREREVGNVEEAERESKPEGVEEKEIDKNAQGDVK</sequence>